<comment type="similarity">
    <text evidence="2">Belongs to the bacterial sugar transferase family.</text>
</comment>
<evidence type="ECO:0000256" key="4">
    <source>
        <dbReference type="ARBA" id="ARBA00022692"/>
    </source>
</evidence>
<keyword evidence="4 7" id="KW-0812">Transmembrane</keyword>
<dbReference type="PANTHER" id="PTHR30576">
    <property type="entry name" value="COLANIC BIOSYNTHESIS UDP-GLUCOSE LIPID CARRIER TRANSFERASE"/>
    <property type="match status" value="1"/>
</dbReference>
<evidence type="ECO:0000259" key="8">
    <source>
        <dbReference type="Pfam" id="PF02397"/>
    </source>
</evidence>
<dbReference type="InterPro" id="IPR003362">
    <property type="entry name" value="Bact_transf"/>
</dbReference>
<evidence type="ECO:0000256" key="3">
    <source>
        <dbReference type="ARBA" id="ARBA00022679"/>
    </source>
</evidence>
<feature type="transmembrane region" description="Helical" evidence="7">
    <location>
        <begin position="281"/>
        <end position="303"/>
    </location>
</feature>
<dbReference type="PATRIC" id="fig|46506.5.peg.435"/>
<comment type="subcellular location">
    <subcellularLocation>
        <location evidence="1">Membrane</location>
        <topology evidence="1">Multi-pass membrane protein</topology>
    </subcellularLocation>
</comment>
<feature type="transmembrane region" description="Helical" evidence="7">
    <location>
        <begin position="110"/>
        <end position="129"/>
    </location>
</feature>
<accession>A0A108TBX6</accession>
<dbReference type="AlphaFoldDB" id="A0A108TBX6"/>
<dbReference type="EC" id="2.7.8.31" evidence="9"/>
<dbReference type="PANTHER" id="PTHR30576:SF0">
    <property type="entry name" value="UNDECAPRENYL-PHOSPHATE N-ACETYLGALACTOSAMINYL 1-PHOSPHATE TRANSFERASE-RELATED"/>
    <property type="match status" value="1"/>
</dbReference>
<sequence>MKQILRFNKIIKSIIIAGDLCILNALFVTLYYVLDTDTQRILLSDSLPQLLVLLNLVYLLCNYSKGVVLHRRIVRADHIVMRAVRNTFCHAVVFISLITLVHFGSLSTRFLVIFYTAFLALLVLYRLIFRHFVKIYRRKGGNRRTVALVGDGSNMVELYEEMTADPTSGFKVVGYFAEHPSDNYPKECRYLGTPQEVIPYLKKSKAEHLYCGLASSHSKEILPIISYCENNLIHFYSVPNVRNYLKRRMHLELIGSVPVLDIRQEPLAQPENRLAKRLFDIVFSLLFLCTIFPIIFIIIGLAIKITSPGPIFFKQKRSGEENKEFWCYKFRSMRVNKDSDKVQATLNDPRKTRLGNFMRKTSIDELPQFINVLLGDMSVVGPRPHMLKHTEEYSKLIDKYMVRHLVKPGITGWAQVTGFRGETKELWQMEGRVERDIWYLEHWTFMLDLYIIYKTVKNAVKGEKEAY</sequence>
<feature type="transmembrane region" description="Helical" evidence="7">
    <location>
        <begin position="83"/>
        <end position="104"/>
    </location>
</feature>
<keyword evidence="3 9" id="KW-0808">Transferase</keyword>
<gene>
    <name evidence="9" type="primary">wcaJ_1</name>
    <name evidence="9" type="ORF">AA415_00402</name>
</gene>
<keyword evidence="5 7" id="KW-1133">Transmembrane helix</keyword>
<evidence type="ECO:0000256" key="5">
    <source>
        <dbReference type="ARBA" id="ARBA00022989"/>
    </source>
</evidence>
<dbReference type="EMBL" id="LRGC01000002">
    <property type="protein sequence ID" value="KWR56947.1"/>
    <property type="molecule type" value="Genomic_DNA"/>
</dbReference>
<keyword evidence="10" id="KW-1185">Reference proteome</keyword>
<dbReference type="Proteomes" id="UP000056419">
    <property type="component" value="Unassembled WGS sequence"/>
</dbReference>
<protein>
    <submittedName>
        <fullName evidence="9">UDP-glucose:undecaprenyl-phosphate glucose-1-phosphate transferase</fullName>
        <ecNumber evidence="9">2.7.8.31</ecNumber>
    </submittedName>
</protein>
<evidence type="ECO:0000256" key="1">
    <source>
        <dbReference type="ARBA" id="ARBA00004141"/>
    </source>
</evidence>
<dbReference type="Pfam" id="PF13727">
    <property type="entry name" value="CoA_binding_3"/>
    <property type="match status" value="1"/>
</dbReference>
<dbReference type="InterPro" id="IPR017473">
    <property type="entry name" value="Undecaprenyl-P_gluc_Ptfrase"/>
</dbReference>
<dbReference type="InterPro" id="IPR017475">
    <property type="entry name" value="EPS_sugar_tfrase"/>
</dbReference>
<feature type="transmembrane region" description="Helical" evidence="7">
    <location>
        <begin position="46"/>
        <end position="63"/>
    </location>
</feature>
<dbReference type="GO" id="GO:0016020">
    <property type="term" value="C:membrane"/>
    <property type="evidence" value="ECO:0007669"/>
    <property type="project" value="UniProtKB-SubCell"/>
</dbReference>
<dbReference type="Pfam" id="PF02397">
    <property type="entry name" value="Bac_transf"/>
    <property type="match status" value="1"/>
</dbReference>
<evidence type="ECO:0000256" key="2">
    <source>
        <dbReference type="ARBA" id="ARBA00006464"/>
    </source>
</evidence>
<dbReference type="Gene3D" id="3.40.50.720">
    <property type="entry name" value="NAD(P)-binding Rossmann-like Domain"/>
    <property type="match status" value="1"/>
</dbReference>
<feature type="domain" description="Bacterial sugar transferase" evidence="8">
    <location>
        <begin position="276"/>
        <end position="460"/>
    </location>
</feature>
<dbReference type="RefSeq" id="WP_022104115.1">
    <property type="nucleotide sequence ID" value="NZ_LRGC01000002.1"/>
</dbReference>
<comment type="caution">
    <text evidence="9">The sequence shown here is derived from an EMBL/GenBank/DDBJ whole genome shotgun (WGS) entry which is preliminary data.</text>
</comment>
<dbReference type="STRING" id="46506.AA415_00402"/>
<evidence type="ECO:0000256" key="7">
    <source>
        <dbReference type="SAM" id="Phobius"/>
    </source>
</evidence>
<evidence type="ECO:0000313" key="9">
    <source>
        <dbReference type="EMBL" id="KWR56947.1"/>
    </source>
</evidence>
<evidence type="ECO:0000313" key="10">
    <source>
        <dbReference type="Proteomes" id="UP000056419"/>
    </source>
</evidence>
<keyword evidence="6 7" id="KW-0472">Membrane</keyword>
<dbReference type="GO" id="GO:0089702">
    <property type="term" value="F:undecaprenyl-phosphate glucose phosphotransferase activity"/>
    <property type="evidence" value="ECO:0007669"/>
    <property type="project" value="UniProtKB-EC"/>
</dbReference>
<evidence type="ECO:0000256" key="6">
    <source>
        <dbReference type="ARBA" id="ARBA00023136"/>
    </source>
</evidence>
<feature type="transmembrane region" description="Helical" evidence="7">
    <location>
        <begin position="12"/>
        <end position="34"/>
    </location>
</feature>
<dbReference type="NCBIfam" id="TIGR03023">
    <property type="entry name" value="WcaJ_sugtrans"/>
    <property type="match status" value="1"/>
</dbReference>
<organism evidence="9 10">
    <name type="scientific">Bacteroides stercoris</name>
    <dbReference type="NCBI Taxonomy" id="46506"/>
    <lineage>
        <taxon>Bacteria</taxon>
        <taxon>Pseudomonadati</taxon>
        <taxon>Bacteroidota</taxon>
        <taxon>Bacteroidia</taxon>
        <taxon>Bacteroidales</taxon>
        <taxon>Bacteroidaceae</taxon>
        <taxon>Bacteroides</taxon>
    </lineage>
</organism>
<proteinExistence type="inferred from homology"/>
<name>A0A108TBX6_BACSE</name>
<reference evidence="9 10" key="1">
    <citation type="journal article" date="2016" name="BMC Genomics">
        <title>Type VI secretion systems of human gut Bacteroidales segregate into three genetic architectures, two of which are contained on mobile genetic elements.</title>
        <authorList>
            <person name="Coyne M.J."/>
            <person name="Roelofs K.G."/>
            <person name="Comstock L.E."/>
        </authorList>
    </citation>
    <scope>NUCLEOTIDE SEQUENCE [LARGE SCALE GENOMIC DNA]</scope>
    <source>
        <strain evidence="9 10">CL09T03C01</strain>
    </source>
</reference>
<dbReference type="NCBIfam" id="TIGR03025">
    <property type="entry name" value="EPS_sugtrans"/>
    <property type="match status" value="1"/>
</dbReference>